<protein>
    <submittedName>
        <fullName evidence="3">CHK kinase-like domain-containing protein</fullName>
    </submittedName>
</protein>
<name>A0A914CQB0_9BILA</name>
<proteinExistence type="predicted"/>
<dbReference type="Proteomes" id="UP000887540">
    <property type="component" value="Unplaced"/>
</dbReference>
<dbReference type="AlphaFoldDB" id="A0A914CQB0"/>
<dbReference type="Pfam" id="PF07914">
    <property type="entry name" value="DUF1679"/>
    <property type="match status" value="1"/>
</dbReference>
<dbReference type="InterPro" id="IPR052961">
    <property type="entry name" value="Oxido-Kinase-like_Enzymes"/>
</dbReference>
<dbReference type="PANTHER" id="PTHR23020">
    <property type="entry name" value="UNCHARACTERIZED NUCLEAR HORMONE RECEPTOR-RELATED"/>
    <property type="match status" value="1"/>
</dbReference>
<evidence type="ECO:0000313" key="3">
    <source>
        <dbReference type="WBParaSite" id="ACRNAN_scaffold13283.g12519.t1"/>
    </source>
</evidence>
<organism evidence="2 3">
    <name type="scientific">Acrobeloides nanus</name>
    <dbReference type="NCBI Taxonomy" id="290746"/>
    <lineage>
        <taxon>Eukaryota</taxon>
        <taxon>Metazoa</taxon>
        <taxon>Ecdysozoa</taxon>
        <taxon>Nematoda</taxon>
        <taxon>Chromadorea</taxon>
        <taxon>Rhabditida</taxon>
        <taxon>Tylenchina</taxon>
        <taxon>Cephalobomorpha</taxon>
        <taxon>Cephaloboidea</taxon>
        <taxon>Cephalobidae</taxon>
        <taxon>Acrobeloides</taxon>
    </lineage>
</organism>
<dbReference type="WBParaSite" id="ACRNAN_scaffold13283.g12519.t1">
    <property type="protein sequence ID" value="ACRNAN_scaffold13283.g12519.t1"/>
    <property type="gene ID" value="ACRNAN_scaffold13283.g12519"/>
</dbReference>
<dbReference type="SMART" id="SM00587">
    <property type="entry name" value="CHK"/>
    <property type="match status" value="1"/>
</dbReference>
<evidence type="ECO:0000313" key="2">
    <source>
        <dbReference type="Proteomes" id="UP000887540"/>
    </source>
</evidence>
<reference evidence="3" key="1">
    <citation type="submission" date="2022-11" db="UniProtKB">
        <authorList>
            <consortium name="WormBaseParasite"/>
        </authorList>
    </citation>
    <scope>IDENTIFICATION</scope>
</reference>
<evidence type="ECO:0000259" key="1">
    <source>
        <dbReference type="SMART" id="SM00587"/>
    </source>
</evidence>
<keyword evidence="2" id="KW-1185">Reference proteome</keyword>
<dbReference type="InterPro" id="IPR015897">
    <property type="entry name" value="CHK_kinase-like"/>
</dbReference>
<sequence>MRVKCEKCLRDEKVSNTGLTAGWILDILEKHDEKFREAVGDKKVTKITARDISENKGFASRIFKTNIYVENNPDSVYNFVMKIPTGECMNHVMDETMDKDDKDSIKTIVKHLAAFHAQLYNMEGKWKNRFPFKFIDEDFVSMIDKMNATAIKNHPELAEDLQKLDRIVHDRELLEYMLVGCCKDLGNPAFDMARVITNCTDAEIRRELETFICDFYYENLTKFMADKGKTPSFKLEQFKTAYDYATVNQVTWLPMMTLVFSSNHEVAEDIQEARMKKLELRAKFGLADGVKKLEKLRPDWLPTRGA</sequence>
<dbReference type="InterPro" id="IPR012877">
    <property type="entry name" value="Dhs-27"/>
</dbReference>
<accession>A0A914CQB0</accession>
<feature type="domain" description="CHK kinase-like" evidence="1">
    <location>
        <begin position="87"/>
        <end position="226"/>
    </location>
</feature>
<dbReference type="PANTHER" id="PTHR23020:SF41">
    <property type="entry name" value="AMINOGLYCOSIDE PHOSPHOTRANSFERASE DOMAIN-CONTAINING PROTEIN"/>
    <property type="match status" value="1"/>
</dbReference>